<feature type="transmembrane region" description="Helical" evidence="1">
    <location>
        <begin position="47"/>
        <end position="68"/>
    </location>
</feature>
<keyword evidence="1" id="KW-0812">Transmembrane</keyword>
<reference evidence="2 3" key="1">
    <citation type="journal article" date="2014" name="PLoS Genet.">
        <title>Analysis of the Phlebiopsis gigantea genome, transcriptome and secretome provides insight into its pioneer colonization strategies of wood.</title>
        <authorList>
            <person name="Hori C."/>
            <person name="Ishida T."/>
            <person name="Igarashi K."/>
            <person name="Samejima M."/>
            <person name="Suzuki H."/>
            <person name="Master E."/>
            <person name="Ferreira P."/>
            <person name="Ruiz-Duenas F.J."/>
            <person name="Held B."/>
            <person name="Canessa P."/>
            <person name="Larrondo L.F."/>
            <person name="Schmoll M."/>
            <person name="Druzhinina I.S."/>
            <person name="Kubicek C.P."/>
            <person name="Gaskell J.A."/>
            <person name="Kersten P."/>
            <person name="St John F."/>
            <person name="Glasner J."/>
            <person name="Sabat G."/>
            <person name="Splinter BonDurant S."/>
            <person name="Syed K."/>
            <person name="Yadav J."/>
            <person name="Mgbeahuruike A.C."/>
            <person name="Kovalchuk A."/>
            <person name="Asiegbu F.O."/>
            <person name="Lackner G."/>
            <person name="Hoffmeister D."/>
            <person name="Rencoret J."/>
            <person name="Gutierrez A."/>
            <person name="Sun H."/>
            <person name="Lindquist E."/>
            <person name="Barry K."/>
            <person name="Riley R."/>
            <person name="Grigoriev I.V."/>
            <person name="Henrissat B."/>
            <person name="Kues U."/>
            <person name="Berka R.M."/>
            <person name="Martinez A.T."/>
            <person name="Covert S.F."/>
            <person name="Blanchette R.A."/>
            <person name="Cullen D."/>
        </authorList>
    </citation>
    <scope>NUCLEOTIDE SEQUENCE [LARGE SCALE GENOMIC DNA]</scope>
    <source>
        <strain evidence="2 3">11061_1 CR5-6</strain>
    </source>
</reference>
<evidence type="ECO:0000313" key="2">
    <source>
        <dbReference type="EMBL" id="KIP03249.1"/>
    </source>
</evidence>
<accession>A0A0C3NF11</accession>
<feature type="transmembrane region" description="Helical" evidence="1">
    <location>
        <begin position="21"/>
        <end position="41"/>
    </location>
</feature>
<keyword evidence="3" id="KW-1185">Reference proteome</keyword>
<evidence type="ECO:0000313" key="3">
    <source>
        <dbReference type="Proteomes" id="UP000053257"/>
    </source>
</evidence>
<protein>
    <submittedName>
        <fullName evidence="2">Uncharacterized protein</fullName>
    </submittedName>
</protein>
<name>A0A0C3NF11_PHLG1</name>
<keyword evidence="1" id="KW-0472">Membrane</keyword>
<proteinExistence type="predicted"/>
<dbReference type="EMBL" id="KN840626">
    <property type="protein sequence ID" value="KIP03249.1"/>
    <property type="molecule type" value="Genomic_DNA"/>
</dbReference>
<dbReference type="HOGENOM" id="CLU_2062329_0_0_1"/>
<sequence>MTTRRDRLSGIHLPQPRIAECLLFDGTAFFVALLILNVVQIATFSPIVSPASTIVILMPPILANRFLLNLHTASTASTSNGSAADWRGVMSSPLGEIGTVEFRRSCGDIQQTESPIESM</sequence>
<organism evidence="2 3">
    <name type="scientific">Phlebiopsis gigantea (strain 11061_1 CR5-6)</name>
    <name type="common">White-rot fungus</name>
    <name type="synonym">Peniophora gigantea</name>
    <dbReference type="NCBI Taxonomy" id="745531"/>
    <lineage>
        <taxon>Eukaryota</taxon>
        <taxon>Fungi</taxon>
        <taxon>Dikarya</taxon>
        <taxon>Basidiomycota</taxon>
        <taxon>Agaricomycotina</taxon>
        <taxon>Agaricomycetes</taxon>
        <taxon>Polyporales</taxon>
        <taxon>Phanerochaetaceae</taxon>
        <taxon>Phlebiopsis</taxon>
    </lineage>
</organism>
<keyword evidence="1" id="KW-1133">Transmembrane helix</keyword>
<evidence type="ECO:0000256" key="1">
    <source>
        <dbReference type="SAM" id="Phobius"/>
    </source>
</evidence>
<dbReference type="Proteomes" id="UP000053257">
    <property type="component" value="Unassembled WGS sequence"/>
</dbReference>
<dbReference type="AlphaFoldDB" id="A0A0C3NF11"/>
<gene>
    <name evidence="2" type="ORF">PHLGIDRAFT_247611</name>
</gene>